<dbReference type="AlphaFoldDB" id="A0A151JX25"/>
<keyword evidence="2" id="KW-1185">Reference proteome</keyword>
<dbReference type="Proteomes" id="UP000078541">
    <property type="component" value="Unassembled WGS sequence"/>
</dbReference>
<evidence type="ECO:0000313" key="1">
    <source>
        <dbReference type="EMBL" id="KYN39381.1"/>
    </source>
</evidence>
<gene>
    <name evidence="1" type="ORF">ALC56_06199</name>
</gene>
<proteinExistence type="predicted"/>
<protein>
    <submittedName>
        <fullName evidence="1">Uncharacterized protein</fullName>
    </submittedName>
</protein>
<sequence length="109" mass="12452">MLVTSKQDENFPKKASFVSTQAEPTQLPKKKIKSYSVTNVMQQATFQGMERVIKYVDEHVKQLTSIIDNINECGRYLIKKIKLLLTNSYIDSEIIKLLFVATKKILNAA</sequence>
<accession>A0A151JX25</accession>
<name>A0A151JX25_9HYME</name>
<reference evidence="1 2" key="1">
    <citation type="submission" date="2016-03" db="EMBL/GenBank/DDBJ databases">
        <title>Trachymyrmex septentrionalis WGS genome.</title>
        <authorList>
            <person name="Nygaard S."/>
            <person name="Hu H."/>
            <person name="Boomsma J."/>
            <person name="Zhang G."/>
        </authorList>
    </citation>
    <scope>NUCLEOTIDE SEQUENCE [LARGE SCALE GENOMIC DNA]</scope>
    <source>
        <strain evidence="1">Tsep2-gDNA-1</strain>
        <tissue evidence="1">Whole body</tissue>
    </source>
</reference>
<organism evidence="1 2">
    <name type="scientific">Trachymyrmex septentrionalis</name>
    <dbReference type="NCBI Taxonomy" id="34720"/>
    <lineage>
        <taxon>Eukaryota</taxon>
        <taxon>Metazoa</taxon>
        <taxon>Ecdysozoa</taxon>
        <taxon>Arthropoda</taxon>
        <taxon>Hexapoda</taxon>
        <taxon>Insecta</taxon>
        <taxon>Pterygota</taxon>
        <taxon>Neoptera</taxon>
        <taxon>Endopterygota</taxon>
        <taxon>Hymenoptera</taxon>
        <taxon>Apocrita</taxon>
        <taxon>Aculeata</taxon>
        <taxon>Formicoidea</taxon>
        <taxon>Formicidae</taxon>
        <taxon>Myrmicinae</taxon>
        <taxon>Trachymyrmex</taxon>
    </lineage>
</organism>
<evidence type="ECO:0000313" key="2">
    <source>
        <dbReference type="Proteomes" id="UP000078541"/>
    </source>
</evidence>
<dbReference type="EMBL" id="KQ981607">
    <property type="protein sequence ID" value="KYN39381.1"/>
    <property type="molecule type" value="Genomic_DNA"/>
</dbReference>